<dbReference type="PROSITE" id="PS51387">
    <property type="entry name" value="FAD_PCMH"/>
    <property type="match status" value="1"/>
</dbReference>
<comment type="cofactor">
    <cofactor evidence="1">
        <name>FAD</name>
        <dbReference type="ChEBI" id="CHEBI:57692"/>
    </cofactor>
</comment>
<accession>A0A3N4K541</accession>
<protein>
    <submittedName>
        <fullName evidence="8">FAD-binding domain-containing protein</fullName>
    </submittedName>
</protein>
<dbReference type="SUPFAM" id="SSF56176">
    <property type="entry name" value="FAD-binding/transporter-associated domain-like"/>
    <property type="match status" value="1"/>
</dbReference>
<evidence type="ECO:0000256" key="2">
    <source>
        <dbReference type="ARBA" id="ARBA00005466"/>
    </source>
</evidence>
<dbReference type="InterPro" id="IPR016166">
    <property type="entry name" value="FAD-bd_PCMH"/>
</dbReference>
<comment type="similarity">
    <text evidence="2">Belongs to the oxygen-dependent FAD-linked oxidoreductase family.</text>
</comment>
<evidence type="ECO:0000256" key="6">
    <source>
        <dbReference type="SAM" id="SignalP"/>
    </source>
</evidence>
<evidence type="ECO:0000313" key="9">
    <source>
        <dbReference type="Proteomes" id="UP000276215"/>
    </source>
</evidence>
<dbReference type="STRING" id="1336337.A0A3N4K541"/>
<evidence type="ECO:0000259" key="7">
    <source>
        <dbReference type="PROSITE" id="PS51387"/>
    </source>
</evidence>
<dbReference type="OrthoDB" id="9983560at2759"/>
<dbReference type="Gene3D" id="3.30.465.10">
    <property type="match status" value="1"/>
</dbReference>
<evidence type="ECO:0000256" key="5">
    <source>
        <dbReference type="ARBA" id="ARBA00023002"/>
    </source>
</evidence>
<evidence type="ECO:0000313" key="8">
    <source>
        <dbReference type="EMBL" id="RPB05656.1"/>
    </source>
</evidence>
<dbReference type="PANTHER" id="PTHR42973:SF39">
    <property type="entry name" value="FAD-BINDING PCMH-TYPE DOMAIN-CONTAINING PROTEIN"/>
    <property type="match status" value="1"/>
</dbReference>
<dbReference type="AlphaFoldDB" id="A0A3N4K541"/>
<keyword evidence="4" id="KW-0274">FAD</keyword>
<dbReference type="GO" id="GO:0016491">
    <property type="term" value="F:oxidoreductase activity"/>
    <property type="evidence" value="ECO:0007669"/>
    <property type="project" value="UniProtKB-KW"/>
</dbReference>
<dbReference type="EMBL" id="ML120352">
    <property type="protein sequence ID" value="RPB05656.1"/>
    <property type="molecule type" value="Genomic_DNA"/>
</dbReference>
<dbReference type="Proteomes" id="UP000276215">
    <property type="component" value="Unassembled WGS sequence"/>
</dbReference>
<keyword evidence="5" id="KW-0560">Oxidoreductase</keyword>
<dbReference type="Pfam" id="PF01565">
    <property type="entry name" value="FAD_binding_4"/>
    <property type="match status" value="1"/>
</dbReference>
<reference evidence="8 9" key="1">
    <citation type="journal article" date="2018" name="Nat. Ecol. Evol.">
        <title>Pezizomycetes genomes reveal the molecular basis of ectomycorrhizal truffle lifestyle.</title>
        <authorList>
            <person name="Murat C."/>
            <person name="Payen T."/>
            <person name="Noel B."/>
            <person name="Kuo A."/>
            <person name="Morin E."/>
            <person name="Chen J."/>
            <person name="Kohler A."/>
            <person name="Krizsan K."/>
            <person name="Balestrini R."/>
            <person name="Da Silva C."/>
            <person name="Montanini B."/>
            <person name="Hainaut M."/>
            <person name="Levati E."/>
            <person name="Barry K.W."/>
            <person name="Belfiori B."/>
            <person name="Cichocki N."/>
            <person name="Clum A."/>
            <person name="Dockter R.B."/>
            <person name="Fauchery L."/>
            <person name="Guy J."/>
            <person name="Iotti M."/>
            <person name="Le Tacon F."/>
            <person name="Lindquist E.A."/>
            <person name="Lipzen A."/>
            <person name="Malagnac F."/>
            <person name="Mello A."/>
            <person name="Molinier V."/>
            <person name="Miyauchi S."/>
            <person name="Poulain J."/>
            <person name="Riccioni C."/>
            <person name="Rubini A."/>
            <person name="Sitrit Y."/>
            <person name="Splivallo R."/>
            <person name="Traeger S."/>
            <person name="Wang M."/>
            <person name="Zifcakova L."/>
            <person name="Wipf D."/>
            <person name="Zambonelli A."/>
            <person name="Paolocci F."/>
            <person name="Nowrousian M."/>
            <person name="Ottonello S."/>
            <person name="Baldrian P."/>
            <person name="Spatafora J.W."/>
            <person name="Henrissat B."/>
            <person name="Nagy L.G."/>
            <person name="Aury J.M."/>
            <person name="Wincker P."/>
            <person name="Grigoriev I.V."/>
            <person name="Bonfante P."/>
            <person name="Martin F.M."/>
        </authorList>
    </citation>
    <scope>NUCLEOTIDE SEQUENCE [LARGE SCALE GENOMIC DNA]</scope>
    <source>
        <strain evidence="8 9">120613-1</strain>
    </source>
</reference>
<dbReference type="InterPro" id="IPR006094">
    <property type="entry name" value="Oxid_FAD_bind_N"/>
</dbReference>
<feature type="domain" description="FAD-binding PCMH-type" evidence="7">
    <location>
        <begin position="44"/>
        <end position="234"/>
    </location>
</feature>
<dbReference type="InterPro" id="IPR036318">
    <property type="entry name" value="FAD-bd_PCMH-like_sf"/>
</dbReference>
<dbReference type="InterPro" id="IPR050416">
    <property type="entry name" value="FAD-linked_Oxidoreductase"/>
</dbReference>
<keyword evidence="6" id="KW-0732">Signal</keyword>
<gene>
    <name evidence="8" type="ORF">L873DRAFT_1839730</name>
</gene>
<evidence type="ECO:0000256" key="4">
    <source>
        <dbReference type="ARBA" id="ARBA00022827"/>
    </source>
</evidence>
<feature type="chain" id="PRO_5017934543" evidence="6">
    <location>
        <begin position="19"/>
        <end position="585"/>
    </location>
</feature>
<organism evidence="8 9">
    <name type="scientific">Choiromyces venosus 120613-1</name>
    <dbReference type="NCBI Taxonomy" id="1336337"/>
    <lineage>
        <taxon>Eukaryota</taxon>
        <taxon>Fungi</taxon>
        <taxon>Dikarya</taxon>
        <taxon>Ascomycota</taxon>
        <taxon>Pezizomycotina</taxon>
        <taxon>Pezizomycetes</taxon>
        <taxon>Pezizales</taxon>
        <taxon>Tuberaceae</taxon>
        <taxon>Choiromyces</taxon>
    </lineage>
</organism>
<sequence>MKSFTLLFLQASLQLAAGLPQAGHLKYGPLLSPELCLTRWTSMKGVTRQDYHWMLKTPADVQAAVNFASKYNVRLTVLNSGHGFMGRNDAPSELGIDVGTLTRIRFLESLTPSTSGDQSSDPSATPNVIKPVAGTQAAVTFGAGVSTQLLNDALDASGLFTMAGGYGQTAGHGPLTRKYGLAADQVLEYKVVTADGSLKVANSVTNSDLFWALRGGGDGAFGVVVEATLKAFPTPKITVANWWINATNTADLGQGFWDAAPYPHSQFPDLNLKSVQGYYYVYPNAMKGIFLAAGEQAGSAAAKALWDPVLTKLASYSGMAAAESKKYFDARFGPMGECEGDGHGHEEMRLKEQLPQPVTIRIFPPVVRQKKTFSAFPGTAPPEHNHGTRADTGIPEGFIIEPDLDITNPPVTPGATLKKIKYGPWTLAGGEELENDRIGRIGKPCSNCYLTAIQAGLEYADGTVANIDTGAWLHHMVLYNFGLRKADTVCGGTLGLYPQRVFASGNERTVTRINHDANYGIKADTLDNLDIILELINEATDTKTLYLTMTYEYVPQSTAGYKAVTMAWLDATGCGISGVAAQEGF</sequence>
<dbReference type="PANTHER" id="PTHR42973">
    <property type="entry name" value="BINDING OXIDOREDUCTASE, PUTATIVE (AFU_ORTHOLOGUE AFUA_1G17690)-RELATED"/>
    <property type="match status" value="1"/>
</dbReference>
<keyword evidence="9" id="KW-1185">Reference proteome</keyword>
<evidence type="ECO:0000256" key="1">
    <source>
        <dbReference type="ARBA" id="ARBA00001974"/>
    </source>
</evidence>
<proteinExistence type="inferred from homology"/>
<name>A0A3N4K541_9PEZI</name>
<dbReference type="InterPro" id="IPR016169">
    <property type="entry name" value="FAD-bd_PCMH_sub2"/>
</dbReference>
<dbReference type="GO" id="GO:0071949">
    <property type="term" value="F:FAD binding"/>
    <property type="evidence" value="ECO:0007669"/>
    <property type="project" value="InterPro"/>
</dbReference>
<feature type="signal peptide" evidence="6">
    <location>
        <begin position="1"/>
        <end position="18"/>
    </location>
</feature>
<evidence type="ECO:0000256" key="3">
    <source>
        <dbReference type="ARBA" id="ARBA00022630"/>
    </source>
</evidence>
<keyword evidence="3" id="KW-0285">Flavoprotein</keyword>